<dbReference type="SUPFAM" id="SSF52833">
    <property type="entry name" value="Thioredoxin-like"/>
    <property type="match status" value="1"/>
</dbReference>
<reference evidence="4" key="2">
    <citation type="submission" date="2020-09" db="EMBL/GenBank/DDBJ databases">
        <authorList>
            <person name="Sun Q."/>
            <person name="Ohkuma M."/>
        </authorList>
    </citation>
    <scope>NUCLEOTIDE SEQUENCE</scope>
    <source>
        <strain evidence="4">JCM 3313</strain>
    </source>
</reference>
<keyword evidence="2" id="KW-0812">Transmembrane</keyword>
<feature type="transmembrane region" description="Helical" evidence="2">
    <location>
        <begin position="21"/>
        <end position="43"/>
    </location>
</feature>
<dbReference type="RefSeq" id="WP_189226807.1">
    <property type="nucleotide sequence ID" value="NZ_BMRG01000019.1"/>
</dbReference>
<dbReference type="Proteomes" id="UP000639606">
    <property type="component" value="Unassembled WGS sequence"/>
</dbReference>
<gene>
    <name evidence="4" type="ORF">GCM10010185_61200</name>
</gene>
<sequence>MSRTARANKRNPVTARRGPSLNAVLTGVVVLVAVLVIGGVLVLDRSGGAGGASSGTLVPPDAHTLSKAEGDQVTLVEFLDFQCPACASYYTGVTKKLEQDYRGRITFVTRNFPLEGHPLAVPAARAAEAAGKQGKYAEMYHALYDNFDTWATDGRSTSADTARATAKFEEFATAAGLDLERFRADSASAEVQAVIDRDVADGTALGVDSTPTFFLDGEEFSAGGSTIADAERELRARIDAALAG</sequence>
<dbReference type="InterPro" id="IPR013766">
    <property type="entry name" value="Thioredoxin_domain"/>
</dbReference>
<dbReference type="PANTHER" id="PTHR13887">
    <property type="entry name" value="GLUTATHIONE S-TRANSFERASE KAPPA"/>
    <property type="match status" value="1"/>
</dbReference>
<dbReference type="AlphaFoldDB" id="A0A918ARX5"/>
<name>A0A918ARX5_9PSEU</name>
<reference evidence="4" key="1">
    <citation type="journal article" date="2014" name="Int. J. Syst. Evol. Microbiol.">
        <title>Complete genome sequence of Corynebacterium casei LMG S-19264T (=DSM 44701T), isolated from a smear-ripened cheese.</title>
        <authorList>
            <consortium name="US DOE Joint Genome Institute (JGI-PGF)"/>
            <person name="Walter F."/>
            <person name="Albersmeier A."/>
            <person name="Kalinowski J."/>
            <person name="Ruckert C."/>
        </authorList>
    </citation>
    <scope>NUCLEOTIDE SEQUENCE</scope>
    <source>
        <strain evidence="4">JCM 3313</strain>
    </source>
</reference>
<dbReference type="EMBL" id="BMRG01000019">
    <property type="protein sequence ID" value="GGP79168.1"/>
    <property type="molecule type" value="Genomic_DNA"/>
</dbReference>
<organism evidence="4 5">
    <name type="scientific">Saccharothrix coeruleofusca</name>
    <dbReference type="NCBI Taxonomy" id="33919"/>
    <lineage>
        <taxon>Bacteria</taxon>
        <taxon>Bacillati</taxon>
        <taxon>Actinomycetota</taxon>
        <taxon>Actinomycetes</taxon>
        <taxon>Pseudonocardiales</taxon>
        <taxon>Pseudonocardiaceae</taxon>
        <taxon>Saccharothrix</taxon>
    </lineage>
</organism>
<proteinExistence type="inferred from homology"/>
<comment type="similarity">
    <text evidence="1">Belongs to the thioredoxin family. DsbA subfamily.</text>
</comment>
<keyword evidence="5" id="KW-1185">Reference proteome</keyword>
<dbReference type="InterPro" id="IPR036249">
    <property type="entry name" value="Thioredoxin-like_sf"/>
</dbReference>
<dbReference type="Gene3D" id="3.40.30.10">
    <property type="entry name" value="Glutaredoxin"/>
    <property type="match status" value="1"/>
</dbReference>
<evidence type="ECO:0000256" key="1">
    <source>
        <dbReference type="ARBA" id="ARBA00005791"/>
    </source>
</evidence>
<evidence type="ECO:0000313" key="5">
    <source>
        <dbReference type="Proteomes" id="UP000639606"/>
    </source>
</evidence>
<evidence type="ECO:0000313" key="4">
    <source>
        <dbReference type="EMBL" id="GGP79168.1"/>
    </source>
</evidence>
<evidence type="ECO:0000256" key="2">
    <source>
        <dbReference type="SAM" id="Phobius"/>
    </source>
</evidence>
<dbReference type="InterPro" id="IPR012336">
    <property type="entry name" value="Thioredoxin-like_fold"/>
</dbReference>
<accession>A0A918ARX5</accession>
<comment type="caution">
    <text evidence="4">The sequence shown here is derived from an EMBL/GenBank/DDBJ whole genome shotgun (WGS) entry which is preliminary data.</text>
</comment>
<dbReference type="PANTHER" id="PTHR13887:SF56">
    <property type="entry name" value="THIOREDOXIN-LIKE REDUCTASE RV2466C"/>
    <property type="match status" value="1"/>
</dbReference>
<keyword evidence="2" id="KW-1133">Transmembrane helix</keyword>
<keyword evidence="2" id="KW-0472">Membrane</keyword>
<evidence type="ECO:0000259" key="3">
    <source>
        <dbReference type="PROSITE" id="PS51352"/>
    </source>
</evidence>
<protein>
    <recommendedName>
        <fullName evidence="3">Thioredoxin domain-containing protein</fullName>
    </recommendedName>
</protein>
<feature type="domain" description="Thioredoxin" evidence="3">
    <location>
        <begin position="52"/>
        <end position="243"/>
    </location>
</feature>
<dbReference type="PROSITE" id="PS51352">
    <property type="entry name" value="THIOREDOXIN_2"/>
    <property type="match status" value="1"/>
</dbReference>
<dbReference type="Pfam" id="PF13462">
    <property type="entry name" value="Thioredoxin_4"/>
    <property type="match status" value="1"/>
</dbReference>